<dbReference type="InterPro" id="IPR000086">
    <property type="entry name" value="NUDIX_hydrolase_dom"/>
</dbReference>
<evidence type="ECO:0000259" key="3">
    <source>
        <dbReference type="PROSITE" id="PS51462"/>
    </source>
</evidence>
<evidence type="ECO:0000313" key="6">
    <source>
        <dbReference type="Proteomes" id="UP001058016"/>
    </source>
</evidence>
<organism evidence="5 7">
    <name type="scientific">Turicibacter bilis</name>
    <dbReference type="NCBI Taxonomy" id="2735723"/>
    <lineage>
        <taxon>Bacteria</taxon>
        <taxon>Bacillati</taxon>
        <taxon>Bacillota</taxon>
        <taxon>Erysipelotrichia</taxon>
        <taxon>Erysipelotrichales</taxon>
        <taxon>Turicibacteraceae</taxon>
        <taxon>Turicibacter</taxon>
    </lineage>
</organism>
<dbReference type="Proteomes" id="UP001058016">
    <property type="component" value="Chromosome"/>
</dbReference>
<dbReference type="PROSITE" id="PS51462">
    <property type="entry name" value="NUDIX"/>
    <property type="match status" value="1"/>
</dbReference>
<protein>
    <submittedName>
        <fullName evidence="5">NUDIX hydrolase N-terminal domain-containing protein</fullName>
    </submittedName>
</protein>
<dbReference type="Proteomes" id="UP001058072">
    <property type="component" value="Chromosome"/>
</dbReference>
<comment type="cofactor">
    <cofactor evidence="1">
        <name>Mg(2+)</name>
        <dbReference type="ChEBI" id="CHEBI:18420"/>
    </cofactor>
</comment>
<dbReference type="InterPro" id="IPR059176">
    <property type="entry name" value="UDP-X_N"/>
</dbReference>
<dbReference type="InterPro" id="IPR015797">
    <property type="entry name" value="NUDIX_hydrolase-like_dom_sf"/>
</dbReference>
<dbReference type="Gene3D" id="3.90.79.10">
    <property type="entry name" value="Nucleoside Triphosphate Pyrophosphohydrolase"/>
    <property type="match status" value="1"/>
</dbReference>
<accession>A0A9Q9CSJ1</accession>
<evidence type="ECO:0000256" key="2">
    <source>
        <dbReference type="ARBA" id="ARBA00022801"/>
    </source>
</evidence>
<dbReference type="Pfam" id="PF00293">
    <property type="entry name" value="NUDIX"/>
    <property type="match status" value="1"/>
</dbReference>
<proteinExistence type="predicted"/>
<name>A0A9Q9CSJ1_9FIRM</name>
<dbReference type="SUPFAM" id="SSF55811">
    <property type="entry name" value="Nudix"/>
    <property type="match status" value="1"/>
</dbReference>
<dbReference type="PANTHER" id="PTHR43046">
    <property type="entry name" value="GDP-MANNOSE MANNOSYL HYDROLASE"/>
    <property type="match status" value="1"/>
</dbReference>
<evidence type="ECO:0000313" key="4">
    <source>
        <dbReference type="EMBL" id="UUF05375.1"/>
    </source>
</evidence>
<gene>
    <name evidence="4" type="ORF">J0J69_09810</name>
    <name evidence="5" type="ORF">J0J70_04070</name>
</gene>
<dbReference type="AlphaFoldDB" id="A0A9Q9CSJ1"/>
<dbReference type="RefSeq" id="WP_055243357.1">
    <property type="nucleotide sequence ID" value="NZ_CP071249.1"/>
</dbReference>
<dbReference type="Gene3D" id="6.10.250.1120">
    <property type="match status" value="1"/>
</dbReference>
<dbReference type="EMBL" id="CP071249">
    <property type="protein sequence ID" value="UUF05375.1"/>
    <property type="molecule type" value="Genomic_DNA"/>
</dbReference>
<evidence type="ECO:0000256" key="1">
    <source>
        <dbReference type="ARBA" id="ARBA00001946"/>
    </source>
</evidence>
<keyword evidence="6" id="KW-1185">Reference proteome</keyword>
<dbReference type="CDD" id="cd04672">
    <property type="entry name" value="NUDIX_CDP-Chase_like"/>
    <property type="match status" value="1"/>
</dbReference>
<dbReference type="EMBL" id="CP071250">
    <property type="protein sequence ID" value="UUF09172.1"/>
    <property type="molecule type" value="Genomic_DNA"/>
</dbReference>
<reference evidence="5 6" key="1">
    <citation type="submission" date="2021-03" db="EMBL/GenBank/DDBJ databases">
        <title>Comparative Genomics and Metabolomics in the genus Turicibacter.</title>
        <authorList>
            <person name="Maki J."/>
            <person name="Looft T."/>
        </authorList>
    </citation>
    <scope>NUCLEOTIDE SEQUENCE</scope>
    <source>
        <strain evidence="5">ISU324</strain>
        <strain evidence="4 6">MMM721</strain>
    </source>
</reference>
<evidence type="ECO:0000313" key="5">
    <source>
        <dbReference type="EMBL" id="UUF09172.1"/>
    </source>
</evidence>
<keyword evidence="2 5" id="KW-0378">Hydrolase</keyword>
<dbReference type="Pfam" id="PF12535">
    <property type="entry name" value="Nudix_N"/>
    <property type="match status" value="1"/>
</dbReference>
<sequence>MDNQFLEFIKKVQSIAQIGLSFSTDPYAVDNYEELKKISVKMLHDYTSLPMNECNLYKDFIYPTPQPAVRSMVIKNHQLLLVKEKDSGLWSLPGGWCDIDCTPKETAIKETFEESGYVIDCTKLLAVFDRRHYIKKSLYDVYCLYFLGNVVAGEAKCNHETEDIGWFDISELPPLSRKNSIEEIEKAYKVYTEDLETYFE</sequence>
<feature type="domain" description="Nudix hydrolase" evidence="3">
    <location>
        <begin position="64"/>
        <end position="189"/>
    </location>
</feature>
<dbReference type="GO" id="GO:0016787">
    <property type="term" value="F:hydrolase activity"/>
    <property type="evidence" value="ECO:0007669"/>
    <property type="project" value="UniProtKB-KW"/>
</dbReference>
<dbReference type="PANTHER" id="PTHR43046:SF16">
    <property type="entry name" value="ADP-RIBOSE PYROPHOSPHATASE YJHB-RELATED"/>
    <property type="match status" value="1"/>
</dbReference>
<evidence type="ECO:0000313" key="7">
    <source>
        <dbReference type="Proteomes" id="UP001058072"/>
    </source>
</evidence>